<evidence type="ECO:0000256" key="10">
    <source>
        <dbReference type="PROSITE-ProRule" id="PRU10141"/>
    </source>
</evidence>
<feature type="region of interest" description="Disordered" evidence="11">
    <location>
        <begin position="450"/>
        <end position="474"/>
    </location>
</feature>
<dbReference type="CDD" id="cd06577">
    <property type="entry name" value="PASTA_pknB"/>
    <property type="match status" value="3"/>
</dbReference>
<keyword evidence="12" id="KW-1133">Transmembrane helix</keyword>
<dbReference type="PROSITE" id="PS00107">
    <property type="entry name" value="PROTEIN_KINASE_ATP"/>
    <property type="match status" value="1"/>
</dbReference>
<accession>A0LQT5</accession>
<keyword evidence="16" id="KW-1185">Reference proteome</keyword>
<dbReference type="GO" id="GO:0045717">
    <property type="term" value="P:negative regulation of fatty acid biosynthetic process"/>
    <property type="evidence" value="ECO:0007669"/>
    <property type="project" value="UniProtKB-ARBA"/>
</dbReference>
<dbReference type="SMR" id="A0LQT5"/>
<evidence type="ECO:0000313" key="15">
    <source>
        <dbReference type="EMBL" id="ABK51795.1"/>
    </source>
</evidence>
<dbReference type="Pfam" id="PF03793">
    <property type="entry name" value="PASTA"/>
    <property type="match status" value="3"/>
</dbReference>
<evidence type="ECO:0000256" key="11">
    <source>
        <dbReference type="SAM" id="MobiDB-lite"/>
    </source>
</evidence>
<comment type="catalytic activity">
    <reaction evidence="9">
        <text>L-seryl-[protein] + ATP = O-phospho-L-seryl-[protein] + ADP + H(+)</text>
        <dbReference type="Rhea" id="RHEA:17989"/>
        <dbReference type="Rhea" id="RHEA-COMP:9863"/>
        <dbReference type="Rhea" id="RHEA-COMP:11604"/>
        <dbReference type="ChEBI" id="CHEBI:15378"/>
        <dbReference type="ChEBI" id="CHEBI:29999"/>
        <dbReference type="ChEBI" id="CHEBI:30616"/>
        <dbReference type="ChEBI" id="CHEBI:83421"/>
        <dbReference type="ChEBI" id="CHEBI:456216"/>
        <dbReference type="EC" id="2.7.11.1"/>
    </reaction>
</comment>
<dbReference type="GO" id="GO:0005524">
    <property type="term" value="F:ATP binding"/>
    <property type="evidence" value="ECO:0007669"/>
    <property type="project" value="UniProtKB-UniRule"/>
</dbReference>
<evidence type="ECO:0000256" key="12">
    <source>
        <dbReference type="SAM" id="Phobius"/>
    </source>
</evidence>
<feature type="domain" description="PASTA" evidence="14">
    <location>
        <begin position="484"/>
        <end position="548"/>
    </location>
</feature>
<dbReference type="EC" id="2.7.11.1" evidence="1"/>
<dbReference type="NCBIfam" id="NF033483">
    <property type="entry name" value="PknB_PASTA_kin"/>
    <property type="match status" value="1"/>
</dbReference>
<evidence type="ECO:0000259" key="14">
    <source>
        <dbReference type="PROSITE" id="PS51178"/>
    </source>
</evidence>
<evidence type="ECO:0000256" key="8">
    <source>
        <dbReference type="ARBA" id="ARBA00047899"/>
    </source>
</evidence>
<gene>
    <name evidence="15" type="ordered locus">Acel_0019</name>
</gene>
<sequence>MTSNDSLTNQPRRILADRYELGEILGYGGMAEVRRGRDLRLGRDVAIKTLRVDLARDTSFQTRFRREAQAAAALNHPSIVAVYDTGESMLDGVPVPYIVMEYVEGRTLRDILKSESHILPRRALEIVADILAALEYSHRNGIVHRDIKPGNIMLTHNGEVKVMDFGIARAVAQSTATVTQTAAVIGTAQYLSPEQARGEPVDPRSDIYSTGCVLYELLTGTPPFTGESAVAVAYQHVREDPVPPSRLNPDVTPDIDAIVMKALAKNPANRYQSAAEMRADIERALLGKPVQATPLLLDPTERLSAVTEEIRPAQPRTRRGLIYTLLAVAVLALLVALGLLARQLITGSHATPTLPVPNVINMTQSQAEQTLTSDGFKVKVETQPNASVPQGIVFDQNPTAGTRLPKNSVVTITVSAGPKTVTVPDLTNKSLEDARAALRALGLTVGNVTQRDSQQPAGTVLDQNPKPGSPAAAGSRVDLVVASGTGTVPDVRGLPTSDAEQELTSAGYAYNVVEEPSNDVQQGFVINQVPGPGRTAPLGSTVTLYVSSGTPSASPSSSASASPSPSGSPSSPAPSPSASSSP</sequence>
<dbReference type="SMART" id="SM00220">
    <property type="entry name" value="S_TKc"/>
    <property type="match status" value="1"/>
</dbReference>
<feature type="region of interest" description="Disordered" evidence="11">
    <location>
        <begin position="545"/>
        <end position="582"/>
    </location>
</feature>
<feature type="domain" description="PASTA" evidence="14">
    <location>
        <begin position="350"/>
        <end position="416"/>
    </location>
</feature>
<dbReference type="Pfam" id="PF00069">
    <property type="entry name" value="Pkinase"/>
    <property type="match status" value="1"/>
</dbReference>
<evidence type="ECO:0000256" key="5">
    <source>
        <dbReference type="ARBA" id="ARBA00022741"/>
    </source>
</evidence>
<dbReference type="GO" id="GO:0004674">
    <property type="term" value="F:protein serine/threonine kinase activity"/>
    <property type="evidence" value="ECO:0007669"/>
    <property type="project" value="UniProtKB-KW"/>
</dbReference>
<evidence type="ECO:0000256" key="2">
    <source>
        <dbReference type="ARBA" id="ARBA00022527"/>
    </source>
</evidence>
<dbReference type="PROSITE" id="PS00108">
    <property type="entry name" value="PROTEIN_KINASE_ST"/>
    <property type="match status" value="1"/>
</dbReference>
<keyword evidence="7 10" id="KW-0067">ATP-binding</keyword>
<evidence type="ECO:0000256" key="3">
    <source>
        <dbReference type="ARBA" id="ARBA00022679"/>
    </source>
</evidence>
<keyword evidence="12" id="KW-0812">Transmembrane</keyword>
<feature type="transmembrane region" description="Helical" evidence="12">
    <location>
        <begin position="321"/>
        <end position="341"/>
    </location>
</feature>
<dbReference type="SMART" id="SM00740">
    <property type="entry name" value="PASTA"/>
    <property type="match status" value="3"/>
</dbReference>
<evidence type="ECO:0000313" key="16">
    <source>
        <dbReference type="Proteomes" id="UP000008221"/>
    </source>
</evidence>
<dbReference type="InterPro" id="IPR000719">
    <property type="entry name" value="Prot_kinase_dom"/>
</dbReference>
<organism evidence="15 16">
    <name type="scientific">Acidothermus cellulolyticus (strain ATCC 43068 / DSM 8971 / 11B)</name>
    <dbReference type="NCBI Taxonomy" id="351607"/>
    <lineage>
        <taxon>Bacteria</taxon>
        <taxon>Bacillati</taxon>
        <taxon>Actinomycetota</taxon>
        <taxon>Actinomycetes</taxon>
        <taxon>Acidothermales</taxon>
        <taxon>Acidothermaceae</taxon>
        <taxon>Acidothermus</taxon>
    </lineage>
</organism>
<feature type="binding site" evidence="10">
    <location>
        <position position="48"/>
    </location>
    <ligand>
        <name>ATP</name>
        <dbReference type="ChEBI" id="CHEBI:30616"/>
    </ligand>
</feature>
<dbReference type="SUPFAM" id="SSF54184">
    <property type="entry name" value="Penicillin-binding protein 2x (pbp-2x), c-terminal domain"/>
    <property type="match status" value="2"/>
</dbReference>
<dbReference type="STRING" id="351607.Acel_0019"/>
<dbReference type="FunCoup" id="A0LQT5">
    <property type="interactions" value="2"/>
</dbReference>
<dbReference type="PANTHER" id="PTHR43289">
    <property type="entry name" value="MITOGEN-ACTIVATED PROTEIN KINASE KINASE KINASE 20-RELATED"/>
    <property type="match status" value="1"/>
</dbReference>
<dbReference type="PANTHER" id="PTHR43289:SF6">
    <property type="entry name" value="SERINE_THREONINE-PROTEIN KINASE NEKL-3"/>
    <property type="match status" value="1"/>
</dbReference>
<dbReference type="FunFam" id="3.30.200.20:FF:000035">
    <property type="entry name" value="Serine/threonine protein kinase Stk1"/>
    <property type="match status" value="1"/>
</dbReference>
<comment type="catalytic activity">
    <reaction evidence="8">
        <text>L-threonyl-[protein] + ATP = O-phospho-L-threonyl-[protein] + ADP + H(+)</text>
        <dbReference type="Rhea" id="RHEA:46608"/>
        <dbReference type="Rhea" id="RHEA-COMP:11060"/>
        <dbReference type="Rhea" id="RHEA-COMP:11605"/>
        <dbReference type="ChEBI" id="CHEBI:15378"/>
        <dbReference type="ChEBI" id="CHEBI:30013"/>
        <dbReference type="ChEBI" id="CHEBI:30616"/>
        <dbReference type="ChEBI" id="CHEBI:61977"/>
        <dbReference type="ChEBI" id="CHEBI:456216"/>
        <dbReference type="EC" id="2.7.11.1"/>
    </reaction>
</comment>
<dbReference type="eggNOG" id="COG2815">
    <property type="taxonomic scope" value="Bacteria"/>
</dbReference>
<evidence type="ECO:0000256" key="7">
    <source>
        <dbReference type="ARBA" id="ARBA00022840"/>
    </source>
</evidence>
<keyword evidence="6 15" id="KW-0418">Kinase</keyword>
<feature type="compositionally biased region" description="Low complexity" evidence="11">
    <location>
        <begin position="547"/>
        <end position="582"/>
    </location>
</feature>
<dbReference type="InterPro" id="IPR008271">
    <property type="entry name" value="Ser/Thr_kinase_AS"/>
</dbReference>
<dbReference type="InParanoid" id="A0LQT5"/>
<dbReference type="Gene3D" id="1.10.510.10">
    <property type="entry name" value="Transferase(Phosphotransferase) domain 1"/>
    <property type="match status" value="1"/>
</dbReference>
<dbReference type="InterPro" id="IPR011009">
    <property type="entry name" value="Kinase-like_dom_sf"/>
</dbReference>
<reference evidence="15 16" key="1">
    <citation type="journal article" date="2009" name="Genome Res.">
        <title>Complete genome of the cellulolytic thermophile Acidothermus cellulolyticus 11B provides insights into its ecophysiological and evolutionary adaptations.</title>
        <authorList>
            <person name="Barabote R.D."/>
            <person name="Xie G."/>
            <person name="Leu D.H."/>
            <person name="Normand P."/>
            <person name="Necsulea A."/>
            <person name="Daubin V."/>
            <person name="Medigue C."/>
            <person name="Adney W.S."/>
            <person name="Xu X.C."/>
            <person name="Lapidus A."/>
            <person name="Parales R.E."/>
            <person name="Detter C."/>
            <person name="Pujic P."/>
            <person name="Bruce D."/>
            <person name="Lavire C."/>
            <person name="Challacombe J.F."/>
            <person name="Brettin T.S."/>
            <person name="Berry A.M."/>
        </authorList>
    </citation>
    <scope>NUCLEOTIDE SEQUENCE [LARGE SCALE GENOMIC DNA]</scope>
    <source>
        <strain evidence="16">ATCC 43068 / DSM 8971 / 11B</strain>
    </source>
</reference>
<dbReference type="Proteomes" id="UP000008221">
    <property type="component" value="Chromosome"/>
</dbReference>
<dbReference type="HOGENOM" id="CLU_000288_135_2_11"/>
<keyword evidence="4" id="KW-0677">Repeat</keyword>
<dbReference type="PROSITE" id="PS51178">
    <property type="entry name" value="PASTA"/>
    <property type="match status" value="3"/>
</dbReference>
<evidence type="ECO:0000256" key="6">
    <source>
        <dbReference type="ARBA" id="ARBA00022777"/>
    </source>
</evidence>
<evidence type="ECO:0000256" key="1">
    <source>
        <dbReference type="ARBA" id="ARBA00012513"/>
    </source>
</evidence>
<feature type="domain" description="Protein kinase" evidence="13">
    <location>
        <begin position="19"/>
        <end position="286"/>
    </location>
</feature>
<keyword evidence="3" id="KW-0808">Transferase</keyword>
<proteinExistence type="predicted"/>
<keyword evidence="5 10" id="KW-0547">Nucleotide-binding</keyword>
<protein>
    <recommendedName>
        <fullName evidence="1">non-specific serine/threonine protein kinase</fullName>
        <ecNumber evidence="1">2.7.11.1</ecNumber>
    </recommendedName>
</protein>
<dbReference type="RefSeq" id="WP_011718859.1">
    <property type="nucleotide sequence ID" value="NC_008578.1"/>
</dbReference>
<dbReference type="CDD" id="cd14014">
    <property type="entry name" value="STKc_PknB_like"/>
    <property type="match status" value="1"/>
</dbReference>
<dbReference type="eggNOG" id="COG0515">
    <property type="taxonomic scope" value="Bacteria"/>
</dbReference>
<dbReference type="InterPro" id="IPR017441">
    <property type="entry name" value="Protein_kinase_ATP_BS"/>
</dbReference>
<dbReference type="FunFam" id="1.10.510.10:FF:000021">
    <property type="entry name" value="Serine/threonine protein kinase"/>
    <property type="match status" value="1"/>
</dbReference>
<dbReference type="Gene3D" id="3.30.200.20">
    <property type="entry name" value="Phosphorylase Kinase, domain 1"/>
    <property type="match status" value="1"/>
</dbReference>
<keyword evidence="2 15" id="KW-0723">Serine/threonine-protein kinase</keyword>
<evidence type="ECO:0000256" key="9">
    <source>
        <dbReference type="ARBA" id="ARBA00048679"/>
    </source>
</evidence>
<dbReference type="Gene3D" id="3.30.10.20">
    <property type="match status" value="3"/>
</dbReference>
<dbReference type="AlphaFoldDB" id="A0LQT5"/>
<dbReference type="InterPro" id="IPR005543">
    <property type="entry name" value="PASTA_dom"/>
</dbReference>
<name>A0LQT5_ACIC1</name>
<feature type="domain" description="PASTA" evidence="14">
    <location>
        <begin position="417"/>
        <end position="483"/>
    </location>
</feature>
<dbReference type="SUPFAM" id="SSF56112">
    <property type="entry name" value="Protein kinase-like (PK-like)"/>
    <property type="match status" value="1"/>
</dbReference>
<dbReference type="PROSITE" id="PS50011">
    <property type="entry name" value="PROTEIN_KINASE_DOM"/>
    <property type="match status" value="1"/>
</dbReference>
<evidence type="ECO:0000259" key="13">
    <source>
        <dbReference type="PROSITE" id="PS50011"/>
    </source>
</evidence>
<evidence type="ECO:0000256" key="4">
    <source>
        <dbReference type="ARBA" id="ARBA00022737"/>
    </source>
</evidence>
<keyword evidence="12" id="KW-0472">Membrane</keyword>
<dbReference type="KEGG" id="ace:Acel_0019"/>
<dbReference type="EMBL" id="CP000481">
    <property type="protein sequence ID" value="ABK51795.1"/>
    <property type="molecule type" value="Genomic_DNA"/>
</dbReference>